<evidence type="ECO:0000313" key="3">
    <source>
        <dbReference type="Proteomes" id="UP000032360"/>
    </source>
</evidence>
<evidence type="ECO:0000313" key="2">
    <source>
        <dbReference type="EMBL" id="KJF17183.1"/>
    </source>
</evidence>
<evidence type="ECO:0000256" key="1">
    <source>
        <dbReference type="SAM" id="Phobius"/>
    </source>
</evidence>
<feature type="transmembrane region" description="Helical" evidence="1">
    <location>
        <begin position="51"/>
        <end position="72"/>
    </location>
</feature>
<keyword evidence="1" id="KW-1133">Transmembrane helix</keyword>
<keyword evidence="1" id="KW-0812">Transmembrane</keyword>
<keyword evidence="1" id="KW-0472">Membrane</keyword>
<proteinExistence type="predicted"/>
<dbReference type="AlphaFoldDB" id="A0A0D8HGY2"/>
<dbReference type="Proteomes" id="UP000032360">
    <property type="component" value="Unassembled WGS sequence"/>
</dbReference>
<reference evidence="2 3" key="1">
    <citation type="submission" date="2015-01" db="EMBL/GenBank/DDBJ databases">
        <title>Draft genome of the acidophilic iron oxidizer Acidithrix ferrooxidans strain Py-F3.</title>
        <authorList>
            <person name="Poehlein A."/>
            <person name="Eisen S."/>
            <person name="Schloemann M."/>
            <person name="Johnson B.D."/>
            <person name="Daniel R."/>
            <person name="Muehling M."/>
        </authorList>
    </citation>
    <scope>NUCLEOTIDE SEQUENCE [LARGE SCALE GENOMIC DNA]</scope>
    <source>
        <strain evidence="2 3">Py-F3</strain>
    </source>
</reference>
<sequence>MFLGNPRLDLLLASKYLVRNVAELALIVLPGVIEVPVGIGAKHGNRNPGSWLAGFVAIGWAIIGFVSITQLFDKAEDCAV</sequence>
<comment type="caution">
    <text evidence="2">The sequence shown here is derived from an EMBL/GenBank/DDBJ whole genome shotgun (WGS) entry which is preliminary data.</text>
</comment>
<feature type="transmembrane region" description="Helical" evidence="1">
    <location>
        <begin position="20"/>
        <end position="39"/>
    </location>
</feature>
<dbReference type="RefSeq" id="WP_152626001.1">
    <property type="nucleotide sequence ID" value="NZ_JXYS01000062.1"/>
</dbReference>
<organism evidence="2 3">
    <name type="scientific">Acidithrix ferrooxidans</name>
    <dbReference type="NCBI Taxonomy" id="1280514"/>
    <lineage>
        <taxon>Bacteria</taxon>
        <taxon>Bacillati</taxon>
        <taxon>Actinomycetota</taxon>
        <taxon>Acidimicrobiia</taxon>
        <taxon>Acidimicrobiales</taxon>
        <taxon>Acidimicrobiaceae</taxon>
        <taxon>Acidithrix</taxon>
    </lineage>
</organism>
<protein>
    <submittedName>
        <fullName evidence="2">Uncharacterized protein</fullName>
    </submittedName>
</protein>
<accession>A0A0D8HGY2</accession>
<keyword evidence="3" id="KW-1185">Reference proteome</keyword>
<dbReference type="OrthoDB" id="1521937at2"/>
<name>A0A0D8HGY2_9ACTN</name>
<gene>
    <name evidence="2" type="ORF">AXFE_19940</name>
</gene>
<dbReference type="EMBL" id="JXYS01000062">
    <property type="protein sequence ID" value="KJF17183.1"/>
    <property type="molecule type" value="Genomic_DNA"/>
</dbReference>